<evidence type="ECO:0000259" key="2">
    <source>
        <dbReference type="PROSITE" id="PS51208"/>
    </source>
</evidence>
<organism evidence="3 4">
    <name type="scientific">Candidatus Methylospira mobilis</name>
    <dbReference type="NCBI Taxonomy" id="1808979"/>
    <lineage>
        <taxon>Bacteria</taxon>
        <taxon>Pseudomonadati</taxon>
        <taxon>Pseudomonadota</taxon>
        <taxon>Gammaproteobacteria</taxon>
        <taxon>Methylococcales</taxon>
        <taxon>Methylococcaceae</taxon>
        <taxon>Candidatus Methylospira</taxon>
    </lineage>
</organism>
<dbReference type="NCBIfam" id="TIGR01414">
    <property type="entry name" value="autotrans_barl"/>
    <property type="match status" value="1"/>
</dbReference>
<evidence type="ECO:0000256" key="1">
    <source>
        <dbReference type="SAM" id="SignalP"/>
    </source>
</evidence>
<feature type="chain" id="PRO_5024887304" evidence="1">
    <location>
        <begin position="31"/>
        <end position="966"/>
    </location>
</feature>
<dbReference type="RefSeq" id="WP_153248521.1">
    <property type="nucleotide sequence ID" value="NZ_CP044205.1"/>
</dbReference>
<feature type="domain" description="Autotransporter" evidence="2">
    <location>
        <begin position="676"/>
        <end position="966"/>
    </location>
</feature>
<name>A0A5Q0BF77_9GAMM</name>
<accession>A0A5Q0BF77</accession>
<dbReference type="KEGG" id="mmob:F6R98_07710"/>
<dbReference type="InterPro" id="IPR005546">
    <property type="entry name" value="Autotransporte_beta"/>
</dbReference>
<sequence length="966" mass="99122">MKHTYRSPLTVMGGLGSSIALLLLSPVAHAACTASSDGLTTTCTGTIQPSSSTDAGKAVSVYDAAAASPYSATNFNPNPPTVTVNNNGNFQFINPTTTNLFDKGIIGANYPNTENPAANNWVLNNSGTINLSTNSIANRLQSVISDGQVNQFTFNNTGTISASQTFFSGVNSSLLRNTVSSGVNTATYNGATLNPISAVYTDDNTNTLVLTNTGTISAQGNFAAAIYGRAGDQTIVNSGFIGNTNWAASDALYAGHWAIGNFGGAEFQTVTGSNPDTPIYSVYSSGGQNYINVTADSQTTLTNSGVIKGDILMLDGNPLTMAAALASGGPLPVANSGTNSGPRDSIINNSGTINGNLYLGSGSHQITNTGTLNGNISVDQSPSLGSFAVGISGTQAGTWLSAGTSVTSTNTNQACPAIGSNTGDASCAQSTNVLAYFVGSRIFNLGNSGTLTGNVNIANTTTASQITIGTGITNSASAAGSTLNAPSTATAIQGTLTISGSAGTGNIAFQPLIQSNVIVKDNTWFEIANRLGGNILNASNISQLASGADTAMLSWTPALNTNGNLVLGASVRDAYTLSGITSGAANSLNALMGYSGSNNGLLTLGNQVQALTSDASALAAGEQLRPEINNATKQTIFNVSNNLMRILDNHLSEGHMAGFMGADYNPVNHGSEAYRTLGITPGFWLEGVTFHQNQGTRQGVDGYQGYSNGFAVGFDTHLGEDDEWLLGAMFSTSHASIGASGANAGNSTSIGTNQGFIYSSWKPGIAYLTGMVGVGGNQVSGNRTVLTQGLNSSSNAMQYSARVDSGIPFQTDYATLIPVAYFAYTRVNQGTYTESGGSAALQVNSTFMNSARSGLGGKAVVPLYEGTVLGSEGVIEGAIEFSALWSHEFANTNTYTTASFAAAGDALTFTVPGIGPGRDSGLLGVGTRLNFAETEEIKPSVLLNYFAEIKDQFSSQTGMIQGRIDF</sequence>
<dbReference type="EMBL" id="CP044205">
    <property type="protein sequence ID" value="QFY42525.1"/>
    <property type="molecule type" value="Genomic_DNA"/>
</dbReference>
<keyword evidence="4" id="KW-1185">Reference proteome</keyword>
<dbReference type="PROSITE" id="PS51208">
    <property type="entry name" value="AUTOTRANSPORTER"/>
    <property type="match status" value="1"/>
</dbReference>
<dbReference type="SUPFAM" id="SSF103515">
    <property type="entry name" value="Autotransporter"/>
    <property type="match status" value="1"/>
</dbReference>
<dbReference type="AlphaFoldDB" id="A0A5Q0BF77"/>
<evidence type="ECO:0000313" key="3">
    <source>
        <dbReference type="EMBL" id="QFY42525.1"/>
    </source>
</evidence>
<keyword evidence="1" id="KW-0732">Signal</keyword>
<dbReference type="OrthoDB" id="6187258at2"/>
<dbReference type="InterPro" id="IPR036709">
    <property type="entry name" value="Autotransporte_beta_dom_sf"/>
</dbReference>
<protein>
    <submittedName>
        <fullName evidence="3">Autotransporter domain-containing protein</fullName>
    </submittedName>
</protein>
<dbReference type="GO" id="GO:0019867">
    <property type="term" value="C:outer membrane"/>
    <property type="evidence" value="ECO:0007669"/>
    <property type="project" value="InterPro"/>
</dbReference>
<dbReference type="SMART" id="SM00869">
    <property type="entry name" value="Autotransporter"/>
    <property type="match status" value="1"/>
</dbReference>
<reference evidence="3 4" key="1">
    <citation type="submission" date="2019-09" db="EMBL/GenBank/DDBJ databases">
        <title>Ecophysiology of the spiral-shaped methanotroph Methylospira mobilis as revealed by the complete genome sequence.</title>
        <authorList>
            <person name="Oshkin I.Y."/>
            <person name="Dedysh S.N."/>
            <person name="Miroshnikov K."/>
            <person name="Danilova O.V."/>
            <person name="Hakobyan A."/>
            <person name="Liesack W."/>
        </authorList>
    </citation>
    <scope>NUCLEOTIDE SEQUENCE [LARGE SCALE GENOMIC DNA]</scope>
    <source>
        <strain evidence="3 4">Shm1</strain>
    </source>
</reference>
<feature type="signal peptide" evidence="1">
    <location>
        <begin position="1"/>
        <end position="30"/>
    </location>
</feature>
<dbReference type="Proteomes" id="UP000325755">
    <property type="component" value="Chromosome"/>
</dbReference>
<dbReference type="Pfam" id="PF03797">
    <property type="entry name" value="Autotransporter"/>
    <property type="match status" value="1"/>
</dbReference>
<evidence type="ECO:0000313" key="4">
    <source>
        <dbReference type="Proteomes" id="UP000325755"/>
    </source>
</evidence>
<proteinExistence type="predicted"/>
<dbReference type="InterPro" id="IPR006315">
    <property type="entry name" value="OM_autotransptr_brl_dom"/>
</dbReference>
<gene>
    <name evidence="3" type="ORF">F6R98_07710</name>
</gene>
<dbReference type="InParanoid" id="A0A5Q0BF77"/>
<dbReference type="Gene3D" id="2.40.128.130">
    <property type="entry name" value="Autotransporter beta-domain"/>
    <property type="match status" value="1"/>
</dbReference>